<protein>
    <recommendedName>
        <fullName evidence="1">Co-chaperone DjlA N-terminal domain-containing protein</fullName>
    </recommendedName>
</protein>
<organism evidence="2">
    <name type="scientific">marine sediment metagenome</name>
    <dbReference type="NCBI Taxonomy" id="412755"/>
    <lineage>
        <taxon>unclassified sequences</taxon>
        <taxon>metagenomes</taxon>
        <taxon>ecological metagenomes</taxon>
    </lineage>
</organism>
<dbReference type="AlphaFoldDB" id="X0XMH7"/>
<dbReference type="SUPFAM" id="SSF158682">
    <property type="entry name" value="TerB-like"/>
    <property type="match status" value="1"/>
</dbReference>
<dbReference type="InterPro" id="IPR029024">
    <property type="entry name" value="TerB-like"/>
</dbReference>
<sequence length="217" mass="24688">MFIVAGTKRITSTVGNGDFYCPECAQKTAYLHKQVHKAATLFFIPLANLDLLGEYVECQDCLSTYKMGILDYDPENEQRVFQAEYDRAIKRVMTIMMLADGRIDNGELRLIRETYEKILGKKVTKDEIIHEINGCREKPESLNEFLTAVAPNLNEFGKELLIKVAYWVSLADGEYGKSEKRLLKQISKALDLSSAHLNGIVSQLNEEMDELEKQIQS</sequence>
<proteinExistence type="predicted"/>
<name>X0XMH7_9ZZZZ</name>
<evidence type="ECO:0000259" key="1">
    <source>
        <dbReference type="Pfam" id="PF05099"/>
    </source>
</evidence>
<gene>
    <name evidence="2" type="ORF">S01H1_74737</name>
</gene>
<dbReference type="Gene3D" id="1.10.3680.10">
    <property type="entry name" value="TerB-like"/>
    <property type="match status" value="1"/>
</dbReference>
<dbReference type="CDD" id="cd07177">
    <property type="entry name" value="terB_like"/>
    <property type="match status" value="1"/>
</dbReference>
<evidence type="ECO:0000313" key="2">
    <source>
        <dbReference type="EMBL" id="GAG44380.1"/>
    </source>
</evidence>
<accession>X0XMH7</accession>
<comment type="caution">
    <text evidence="2">The sequence shown here is derived from an EMBL/GenBank/DDBJ whole genome shotgun (WGS) entry which is preliminary data.</text>
</comment>
<dbReference type="EMBL" id="BARS01050015">
    <property type="protein sequence ID" value="GAG44380.1"/>
    <property type="molecule type" value="Genomic_DNA"/>
</dbReference>
<feature type="domain" description="Co-chaperone DjlA N-terminal" evidence="1">
    <location>
        <begin position="92"/>
        <end position="197"/>
    </location>
</feature>
<dbReference type="InterPro" id="IPR007791">
    <property type="entry name" value="DjlA_N"/>
</dbReference>
<dbReference type="Pfam" id="PF05099">
    <property type="entry name" value="TerB"/>
    <property type="match status" value="1"/>
</dbReference>
<reference evidence="2" key="1">
    <citation type="journal article" date="2014" name="Front. Microbiol.">
        <title>High frequency of phylogenetically diverse reductive dehalogenase-homologous genes in deep subseafloor sedimentary metagenomes.</title>
        <authorList>
            <person name="Kawai M."/>
            <person name="Futagami T."/>
            <person name="Toyoda A."/>
            <person name="Takaki Y."/>
            <person name="Nishi S."/>
            <person name="Hori S."/>
            <person name="Arai W."/>
            <person name="Tsubouchi T."/>
            <person name="Morono Y."/>
            <person name="Uchiyama I."/>
            <person name="Ito T."/>
            <person name="Fujiyama A."/>
            <person name="Inagaki F."/>
            <person name="Takami H."/>
        </authorList>
    </citation>
    <scope>NUCLEOTIDE SEQUENCE</scope>
    <source>
        <strain evidence="2">Expedition CK06-06</strain>
    </source>
</reference>